<sequence length="160" mass="18109">MNRLLFTCLISSLFLVTSCEKEELNPVSTQDYRTQLIGTYEGSTSYEDVAMSNESDESMVAKDQLFNQVIEIEKSTTQANGLVINGNVLNLVTQSKSDKNKYDDIFLYSAQDCSGKEAYSLTFLPKTQRLILEYKHDRACNVGVLKQNSTFDGFKKKRTN</sequence>
<dbReference type="EMBL" id="CACVAQ010000434">
    <property type="protein sequence ID" value="CAA6828637.1"/>
    <property type="molecule type" value="Genomic_DNA"/>
</dbReference>
<proteinExistence type="predicted"/>
<organism evidence="1">
    <name type="scientific">uncultured Aureispira sp</name>
    <dbReference type="NCBI Taxonomy" id="1331704"/>
    <lineage>
        <taxon>Bacteria</taxon>
        <taxon>Pseudomonadati</taxon>
        <taxon>Bacteroidota</taxon>
        <taxon>Saprospiria</taxon>
        <taxon>Saprospirales</taxon>
        <taxon>Saprospiraceae</taxon>
        <taxon>Aureispira</taxon>
        <taxon>environmental samples</taxon>
    </lineage>
</organism>
<evidence type="ECO:0008006" key="2">
    <source>
        <dbReference type="Google" id="ProtNLM"/>
    </source>
</evidence>
<reference evidence="1" key="1">
    <citation type="submission" date="2020-01" db="EMBL/GenBank/DDBJ databases">
        <authorList>
            <person name="Meier V. D."/>
            <person name="Meier V D."/>
        </authorList>
    </citation>
    <scope>NUCLEOTIDE SEQUENCE</scope>
    <source>
        <strain evidence="1">HLG_WM_MAG_10</strain>
    </source>
</reference>
<name>A0A6S6UHC0_9BACT</name>
<accession>A0A6S6UHC0</accession>
<gene>
    <name evidence="1" type="ORF">HELGO_WM22680</name>
</gene>
<dbReference type="PROSITE" id="PS51257">
    <property type="entry name" value="PROKAR_LIPOPROTEIN"/>
    <property type="match status" value="1"/>
</dbReference>
<protein>
    <recommendedName>
        <fullName evidence="2">Lipoprotein</fullName>
    </recommendedName>
</protein>
<evidence type="ECO:0000313" key="1">
    <source>
        <dbReference type="EMBL" id="CAA6828637.1"/>
    </source>
</evidence>
<dbReference type="AlphaFoldDB" id="A0A6S6UHC0"/>